<comment type="similarity">
    <text evidence="2">Belongs to the unc-93 family.</text>
</comment>
<dbReference type="PANTHER" id="PTHR19444:SF50">
    <property type="match status" value="1"/>
</dbReference>
<name>A0A8S0Z2H7_ARCPL</name>
<accession>A0A8S0Z2H7</accession>
<reference evidence="7 8" key="1">
    <citation type="submission" date="2020-04" db="EMBL/GenBank/DDBJ databases">
        <authorList>
            <person name="Wallbank WR R."/>
            <person name="Pardo Diaz C."/>
            <person name="Kozak K."/>
            <person name="Martin S."/>
            <person name="Jiggins C."/>
            <person name="Moest M."/>
            <person name="Warren A I."/>
            <person name="Byers J.R.P. K."/>
            <person name="Montejo-Kovacevich G."/>
            <person name="Yen C E."/>
        </authorList>
    </citation>
    <scope>NUCLEOTIDE SEQUENCE [LARGE SCALE GENOMIC DNA]</scope>
</reference>
<feature type="transmembrane region" description="Helical" evidence="6">
    <location>
        <begin position="217"/>
        <end position="239"/>
    </location>
</feature>
<feature type="transmembrane region" description="Helical" evidence="6">
    <location>
        <begin position="338"/>
        <end position="359"/>
    </location>
</feature>
<dbReference type="PANTHER" id="PTHR19444">
    <property type="entry name" value="UNC-93 RELATED"/>
    <property type="match status" value="1"/>
</dbReference>
<feature type="transmembrane region" description="Helical" evidence="6">
    <location>
        <begin position="365"/>
        <end position="384"/>
    </location>
</feature>
<dbReference type="Gene3D" id="1.20.1250.20">
    <property type="entry name" value="MFS general substrate transporter like domains"/>
    <property type="match status" value="1"/>
</dbReference>
<dbReference type="OrthoDB" id="1925334at2759"/>
<evidence type="ECO:0000256" key="2">
    <source>
        <dbReference type="ARBA" id="ARBA00009172"/>
    </source>
</evidence>
<feature type="transmembrane region" description="Helical" evidence="6">
    <location>
        <begin position="259"/>
        <end position="284"/>
    </location>
</feature>
<sequence length="484" mass="53207">MSDQVVLEKALKPNEKWRIVKNVGAIGLTFMMYFIAYSGAANLQSSINAEAGLGTMSLASIYAGVLISNIFLSGFVLKWLGTKSAMWCSLIIYVPFIASQMHARFYTLIPAAFLLGLASGPLWCAMCTYLSVAADAYSTLSKISAGVILQRFFGFFYTFYQTGQIWGNLISSLVLSTNNKASITTINDSMIPQLCGANFIVNTNASIALPTQPPEKILMLTGVYLAFILASVLVVALGLDSMKRYEPYRKNTGNRLSGIALLAASMKLFTEVDQLLFVIIYIFLGIQQADMKSADFTASFVSCAIGTGSVGYVMMAFGVTDAMGCVLTGYLAKLFGRLPLVISALITHMGVILMLLLWRPHAGDYHVMVIIAVVWGLCDSVWLAQMNSYCGVIFHGKEEAAFPNIRLCEGVGFMIAYMLSSYVRTRYKIYLLLGTLIVGISGYFILEYKHRSAETVEQKIKGDKIENRQEPMFLEIQCDKSTVL</sequence>
<feature type="transmembrane region" description="Helical" evidence="6">
    <location>
        <begin position="429"/>
        <end position="446"/>
    </location>
</feature>
<protein>
    <recommendedName>
        <fullName evidence="9">UNC93-like protein</fullName>
    </recommendedName>
</protein>
<dbReference type="InterPro" id="IPR010291">
    <property type="entry name" value="Ion_channel_UNC-93"/>
</dbReference>
<evidence type="ECO:0008006" key="9">
    <source>
        <dbReference type="Google" id="ProtNLM"/>
    </source>
</evidence>
<feature type="transmembrane region" description="Helical" evidence="6">
    <location>
        <begin position="296"/>
        <end position="317"/>
    </location>
</feature>
<evidence type="ECO:0000256" key="4">
    <source>
        <dbReference type="ARBA" id="ARBA00022989"/>
    </source>
</evidence>
<dbReference type="InterPro" id="IPR051951">
    <property type="entry name" value="UNC-93_regulatory"/>
</dbReference>
<dbReference type="GO" id="GO:0015459">
    <property type="term" value="F:potassium channel regulator activity"/>
    <property type="evidence" value="ECO:0007669"/>
    <property type="project" value="TreeGrafter"/>
</dbReference>
<keyword evidence="4 6" id="KW-1133">Transmembrane helix</keyword>
<dbReference type="SUPFAM" id="SSF103473">
    <property type="entry name" value="MFS general substrate transporter"/>
    <property type="match status" value="1"/>
</dbReference>
<feature type="transmembrane region" description="Helical" evidence="6">
    <location>
        <begin position="19"/>
        <end position="39"/>
    </location>
</feature>
<evidence type="ECO:0000256" key="3">
    <source>
        <dbReference type="ARBA" id="ARBA00022692"/>
    </source>
</evidence>
<dbReference type="Pfam" id="PF05978">
    <property type="entry name" value="UNC-93"/>
    <property type="match status" value="1"/>
</dbReference>
<dbReference type="Proteomes" id="UP000494256">
    <property type="component" value="Unassembled WGS sequence"/>
</dbReference>
<dbReference type="InterPro" id="IPR036259">
    <property type="entry name" value="MFS_trans_sf"/>
</dbReference>
<evidence type="ECO:0000256" key="5">
    <source>
        <dbReference type="ARBA" id="ARBA00023136"/>
    </source>
</evidence>
<evidence type="ECO:0000313" key="8">
    <source>
        <dbReference type="Proteomes" id="UP000494256"/>
    </source>
</evidence>
<dbReference type="GO" id="GO:0005886">
    <property type="term" value="C:plasma membrane"/>
    <property type="evidence" value="ECO:0007669"/>
    <property type="project" value="TreeGrafter"/>
</dbReference>
<dbReference type="EMBL" id="CADEBD010000276">
    <property type="protein sequence ID" value="CAB3227171.1"/>
    <property type="molecule type" value="Genomic_DNA"/>
</dbReference>
<keyword evidence="5 6" id="KW-0472">Membrane</keyword>
<dbReference type="GO" id="GO:0055120">
    <property type="term" value="C:striated muscle dense body"/>
    <property type="evidence" value="ECO:0007669"/>
    <property type="project" value="TreeGrafter"/>
</dbReference>
<feature type="transmembrane region" description="Helical" evidence="6">
    <location>
        <begin position="84"/>
        <end position="103"/>
    </location>
</feature>
<feature type="transmembrane region" description="Helical" evidence="6">
    <location>
        <begin position="59"/>
        <end position="77"/>
    </location>
</feature>
<dbReference type="GO" id="GO:0006937">
    <property type="term" value="P:regulation of muscle contraction"/>
    <property type="evidence" value="ECO:0007669"/>
    <property type="project" value="TreeGrafter"/>
</dbReference>
<evidence type="ECO:0000256" key="6">
    <source>
        <dbReference type="SAM" id="Phobius"/>
    </source>
</evidence>
<dbReference type="AlphaFoldDB" id="A0A8S0Z2H7"/>
<evidence type="ECO:0000313" key="7">
    <source>
        <dbReference type="EMBL" id="CAB3227171.1"/>
    </source>
</evidence>
<feature type="transmembrane region" description="Helical" evidence="6">
    <location>
        <begin position="109"/>
        <end position="131"/>
    </location>
</feature>
<comment type="caution">
    <text evidence="7">The sequence shown here is derived from an EMBL/GenBank/DDBJ whole genome shotgun (WGS) entry which is preliminary data.</text>
</comment>
<proteinExistence type="inferred from homology"/>
<dbReference type="GO" id="GO:0043266">
    <property type="term" value="P:regulation of potassium ion transport"/>
    <property type="evidence" value="ECO:0007669"/>
    <property type="project" value="TreeGrafter"/>
</dbReference>
<evidence type="ECO:0000256" key="1">
    <source>
        <dbReference type="ARBA" id="ARBA00004141"/>
    </source>
</evidence>
<comment type="subcellular location">
    <subcellularLocation>
        <location evidence="1">Membrane</location>
        <topology evidence="1">Multi-pass membrane protein</topology>
    </subcellularLocation>
</comment>
<organism evidence="7 8">
    <name type="scientific">Arctia plantaginis</name>
    <name type="common">Wood tiger moth</name>
    <name type="synonym">Phalaena plantaginis</name>
    <dbReference type="NCBI Taxonomy" id="874455"/>
    <lineage>
        <taxon>Eukaryota</taxon>
        <taxon>Metazoa</taxon>
        <taxon>Ecdysozoa</taxon>
        <taxon>Arthropoda</taxon>
        <taxon>Hexapoda</taxon>
        <taxon>Insecta</taxon>
        <taxon>Pterygota</taxon>
        <taxon>Neoptera</taxon>
        <taxon>Endopterygota</taxon>
        <taxon>Lepidoptera</taxon>
        <taxon>Glossata</taxon>
        <taxon>Ditrysia</taxon>
        <taxon>Noctuoidea</taxon>
        <taxon>Erebidae</taxon>
        <taxon>Arctiinae</taxon>
        <taxon>Arctia</taxon>
    </lineage>
</organism>
<gene>
    <name evidence="7" type="ORF">APLA_LOCUS2836</name>
</gene>
<keyword evidence="3 6" id="KW-0812">Transmembrane</keyword>